<name>K1Q561_MAGGI</name>
<dbReference type="EMBL" id="JH818180">
    <property type="protein sequence ID" value="EKC24030.1"/>
    <property type="molecule type" value="Genomic_DNA"/>
</dbReference>
<dbReference type="AlphaFoldDB" id="K1Q561"/>
<proteinExistence type="predicted"/>
<accession>K1Q561</accession>
<reference evidence="1" key="1">
    <citation type="journal article" date="2012" name="Nature">
        <title>The oyster genome reveals stress adaptation and complexity of shell formation.</title>
        <authorList>
            <person name="Zhang G."/>
            <person name="Fang X."/>
            <person name="Guo X."/>
            <person name="Li L."/>
            <person name="Luo R."/>
            <person name="Xu F."/>
            <person name="Yang P."/>
            <person name="Zhang L."/>
            <person name="Wang X."/>
            <person name="Qi H."/>
            <person name="Xiong Z."/>
            <person name="Que H."/>
            <person name="Xie Y."/>
            <person name="Holland P.W."/>
            <person name="Paps J."/>
            <person name="Zhu Y."/>
            <person name="Wu F."/>
            <person name="Chen Y."/>
            <person name="Wang J."/>
            <person name="Peng C."/>
            <person name="Meng J."/>
            <person name="Yang L."/>
            <person name="Liu J."/>
            <person name="Wen B."/>
            <person name="Zhang N."/>
            <person name="Huang Z."/>
            <person name="Zhu Q."/>
            <person name="Feng Y."/>
            <person name="Mount A."/>
            <person name="Hedgecock D."/>
            <person name="Xu Z."/>
            <person name="Liu Y."/>
            <person name="Domazet-Loso T."/>
            <person name="Du Y."/>
            <person name="Sun X."/>
            <person name="Zhang S."/>
            <person name="Liu B."/>
            <person name="Cheng P."/>
            <person name="Jiang X."/>
            <person name="Li J."/>
            <person name="Fan D."/>
            <person name="Wang W."/>
            <person name="Fu W."/>
            <person name="Wang T."/>
            <person name="Wang B."/>
            <person name="Zhang J."/>
            <person name="Peng Z."/>
            <person name="Li Y."/>
            <person name="Li N."/>
            <person name="Wang J."/>
            <person name="Chen M."/>
            <person name="He Y."/>
            <person name="Tan F."/>
            <person name="Song X."/>
            <person name="Zheng Q."/>
            <person name="Huang R."/>
            <person name="Yang H."/>
            <person name="Du X."/>
            <person name="Chen L."/>
            <person name="Yang M."/>
            <person name="Gaffney P.M."/>
            <person name="Wang S."/>
            <person name="Luo L."/>
            <person name="She Z."/>
            <person name="Ming Y."/>
            <person name="Huang W."/>
            <person name="Zhang S."/>
            <person name="Huang B."/>
            <person name="Zhang Y."/>
            <person name="Qu T."/>
            <person name="Ni P."/>
            <person name="Miao G."/>
            <person name="Wang J."/>
            <person name="Wang Q."/>
            <person name="Steinberg C.E."/>
            <person name="Wang H."/>
            <person name="Li N."/>
            <person name="Qian L."/>
            <person name="Zhang G."/>
            <person name="Li Y."/>
            <person name="Yang H."/>
            <person name="Liu X."/>
            <person name="Wang J."/>
            <person name="Yin Y."/>
            <person name="Wang J."/>
        </authorList>
    </citation>
    <scope>NUCLEOTIDE SEQUENCE [LARGE SCALE GENOMIC DNA]</scope>
    <source>
        <strain evidence="1">05x7-T-G4-1.051#20</strain>
    </source>
</reference>
<sequence length="70" mass="7728">MGGILTGCGEGLFRDTIYLRLPDDLKMGNIENIVNLILLMTQSCLLKPRRVVSLGDNNECSPGFMTLNIE</sequence>
<evidence type="ECO:0000313" key="1">
    <source>
        <dbReference type="EMBL" id="EKC24030.1"/>
    </source>
</evidence>
<dbReference type="HOGENOM" id="CLU_2760281_0_0_1"/>
<organism evidence="1">
    <name type="scientific">Magallana gigas</name>
    <name type="common">Pacific oyster</name>
    <name type="synonym">Crassostrea gigas</name>
    <dbReference type="NCBI Taxonomy" id="29159"/>
    <lineage>
        <taxon>Eukaryota</taxon>
        <taxon>Metazoa</taxon>
        <taxon>Spiralia</taxon>
        <taxon>Lophotrochozoa</taxon>
        <taxon>Mollusca</taxon>
        <taxon>Bivalvia</taxon>
        <taxon>Autobranchia</taxon>
        <taxon>Pteriomorphia</taxon>
        <taxon>Ostreida</taxon>
        <taxon>Ostreoidea</taxon>
        <taxon>Ostreidae</taxon>
        <taxon>Magallana</taxon>
    </lineage>
</organism>
<dbReference type="InParanoid" id="K1Q561"/>
<protein>
    <submittedName>
        <fullName evidence="1">Uncharacterized protein</fullName>
    </submittedName>
</protein>
<gene>
    <name evidence="1" type="ORF">CGI_10026267</name>
</gene>